<organism evidence="1 2">
    <name type="scientific">Melastoma candidum</name>
    <dbReference type="NCBI Taxonomy" id="119954"/>
    <lineage>
        <taxon>Eukaryota</taxon>
        <taxon>Viridiplantae</taxon>
        <taxon>Streptophyta</taxon>
        <taxon>Embryophyta</taxon>
        <taxon>Tracheophyta</taxon>
        <taxon>Spermatophyta</taxon>
        <taxon>Magnoliopsida</taxon>
        <taxon>eudicotyledons</taxon>
        <taxon>Gunneridae</taxon>
        <taxon>Pentapetalae</taxon>
        <taxon>rosids</taxon>
        <taxon>malvids</taxon>
        <taxon>Myrtales</taxon>
        <taxon>Melastomataceae</taxon>
        <taxon>Melastomatoideae</taxon>
        <taxon>Melastomateae</taxon>
        <taxon>Melastoma</taxon>
    </lineage>
</organism>
<proteinExistence type="predicted"/>
<reference evidence="2" key="1">
    <citation type="journal article" date="2023" name="Front. Plant Sci.">
        <title>Chromosomal-level genome assembly of Melastoma candidum provides insights into trichome evolution.</title>
        <authorList>
            <person name="Zhong Y."/>
            <person name="Wu W."/>
            <person name="Sun C."/>
            <person name="Zou P."/>
            <person name="Liu Y."/>
            <person name="Dai S."/>
            <person name="Zhou R."/>
        </authorList>
    </citation>
    <scope>NUCLEOTIDE SEQUENCE [LARGE SCALE GENOMIC DNA]</scope>
</reference>
<gene>
    <name evidence="1" type="ORF">MLD38_023555</name>
</gene>
<evidence type="ECO:0000313" key="2">
    <source>
        <dbReference type="Proteomes" id="UP001057402"/>
    </source>
</evidence>
<protein>
    <submittedName>
        <fullName evidence="1">Uncharacterized protein</fullName>
    </submittedName>
</protein>
<name>A0ACB9NUG8_9MYRT</name>
<keyword evidence="2" id="KW-1185">Reference proteome</keyword>
<sequence length="381" mass="42665">MQAAVSKSRRLSAIFKPSVFSLSVRGLPPGSHSMAEPHPPTSETRRNHSFMSSLGFFRGSTISSSQNPIILRASYSSEASAERDGPSDAVKEIYDAILDSVNNKRTMAPNAWTWSLIEKCQNHQDIKLLFDALQNLRRFRLSNLRIHDNFNCNLCREVTKACIRVGALDFAKRALWKHNVFGLTPTIGSVHQLLQYAKENNDIDLLKDVMKLLKKNGTPLQPGTADIVFSICSNLDKWKLMTKYGKRFVKAGVKLHKPAFDMWMDHAVRMGDVESLWKIEKFRSESTKQHTIGSAFSCAKGLILEHKPEEAAAIISVVNQGLPEEKRPQILAELKKLVNEWPLELIKRKKEEESKALATALESDIRAVVSALGSSGLELMA</sequence>
<evidence type="ECO:0000313" key="1">
    <source>
        <dbReference type="EMBL" id="KAI4338506.1"/>
    </source>
</evidence>
<dbReference type="EMBL" id="CM042886">
    <property type="protein sequence ID" value="KAI4338506.1"/>
    <property type="molecule type" value="Genomic_DNA"/>
</dbReference>
<comment type="caution">
    <text evidence="1">The sequence shown here is derived from an EMBL/GenBank/DDBJ whole genome shotgun (WGS) entry which is preliminary data.</text>
</comment>
<accession>A0ACB9NUG8</accession>
<dbReference type="Proteomes" id="UP001057402">
    <property type="component" value="Chromosome 7"/>
</dbReference>